<dbReference type="AlphaFoldDB" id="A0A2S0M9L6"/>
<dbReference type="RefSeq" id="WP_027894527.1">
    <property type="nucleotide sequence ID" value="NZ_CP027569.1"/>
</dbReference>
<dbReference type="PANTHER" id="PTHR31223">
    <property type="entry name" value="LOG FAMILY PROTEIN YJL055W"/>
    <property type="match status" value="1"/>
</dbReference>
<proteinExistence type="inferred from homology"/>
<dbReference type="GO" id="GO:0009691">
    <property type="term" value="P:cytokinin biosynthetic process"/>
    <property type="evidence" value="ECO:0007669"/>
    <property type="project" value="UniProtKB-UniRule"/>
</dbReference>
<dbReference type="PANTHER" id="PTHR31223:SF70">
    <property type="entry name" value="LOG FAMILY PROTEIN YJL055W"/>
    <property type="match status" value="1"/>
</dbReference>
<organism evidence="4 5">
    <name type="scientific">Megasphaera elsdenii</name>
    <dbReference type="NCBI Taxonomy" id="907"/>
    <lineage>
        <taxon>Bacteria</taxon>
        <taxon>Bacillati</taxon>
        <taxon>Bacillota</taxon>
        <taxon>Negativicutes</taxon>
        <taxon>Veillonellales</taxon>
        <taxon>Veillonellaceae</taxon>
        <taxon>Megasphaera</taxon>
    </lineage>
</organism>
<evidence type="ECO:0000256" key="2">
    <source>
        <dbReference type="RuleBase" id="RU363015"/>
    </source>
</evidence>
<keyword evidence="2" id="KW-0378">Hydrolase</keyword>
<dbReference type="Pfam" id="PF07866">
    <property type="entry name" value="DUF1653"/>
    <property type="match status" value="1"/>
</dbReference>
<dbReference type="Gene3D" id="2.30.30.320">
    <property type="entry name" value="DUF1653-like domain"/>
    <property type="match status" value="1"/>
</dbReference>
<accession>A0A2S0M9L6</accession>
<dbReference type="GO" id="GO:0005829">
    <property type="term" value="C:cytosol"/>
    <property type="evidence" value="ECO:0007669"/>
    <property type="project" value="TreeGrafter"/>
</dbReference>
<dbReference type="InterPro" id="IPR031100">
    <property type="entry name" value="LOG_fam"/>
</dbReference>
<feature type="domain" description="DUF1653" evidence="3">
    <location>
        <begin position="186"/>
        <end position="250"/>
    </location>
</feature>
<dbReference type="OrthoDB" id="9801098at2"/>
<dbReference type="SUPFAM" id="SSF102405">
    <property type="entry name" value="MCP/YpsA-like"/>
    <property type="match status" value="1"/>
</dbReference>
<evidence type="ECO:0000313" key="5">
    <source>
        <dbReference type="Proteomes" id="UP000238358"/>
    </source>
</evidence>
<dbReference type="InterPro" id="IPR023387">
    <property type="entry name" value="DUF1653-like_dom"/>
</dbReference>
<keyword evidence="2" id="KW-0203">Cytokinin biosynthesis</keyword>
<reference evidence="4 5" key="1">
    <citation type="journal article" date="2018" name="Genome Announc.">
        <title>Complete genomes of two Megasphaera elsdenii strains, NCIMB 702410 and ATCC 25940.</title>
        <authorList>
            <person name="Hatmaker E.A."/>
            <person name="O'Dell K."/>
            <person name="Riley L.A."/>
            <person name="Klingeman D.M."/>
            <person name="Guss A.M."/>
        </authorList>
    </citation>
    <scope>NUCLEOTIDE SEQUENCE [LARGE SCALE GENOMIC DNA]</scope>
    <source>
        <strain evidence="4 5">NCIMB702410</strain>
    </source>
</reference>
<evidence type="ECO:0000259" key="3">
    <source>
        <dbReference type="Pfam" id="PF07866"/>
    </source>
</evidence>
<name>A0A2S0M9L6_MEGEL</name>
<evidence type="ECO:0000256" key="1">
    <source>
        <dbReference type="ARBA" id="ARBA00006763"/>
    </source>
</evidence>
<dbReference type="InterPro" id="IPR037135">
    <property type="entry name" value="DUF1653-like_dom_sf"/>
</dbReference>
<gene>
    <name evidence="4" type="ORF">C6Y28_11210</name>
</gene>
<dbReference type="Proteomes" id="UP000238358">
    <property type="component" value="Chromosome"/>
</dbReference>
<sequence>MNITVYLGSRCGNQPCYADYAYALGAWIACHGHTLVYGGSRTGLMGKLADGALQAGGEVIGVEPQFFMDEELQHEGLTKLIVTPDMTSRKQQMMDLGDIFLAFPGGIGTLEEISQVMSQVKLHQLERRFAFLDFNGYYQPMKALIQQMSAEGFVDKAWADGVPFLPSLAALTAFVLGRDLPKPGETWRHFKNHMYRILDLADDAETGETYVVYKTLYGEYRDFIRPLDMFLSEVDHEKYPDVPQKWRFEKTAGLCSWNPAISSQYLKK</sequence>
<protein>
    <recommendedName>
        <fullName evidence="2">Cytokinin riboside 5'-monophosphate phosphoribohydrolase</fullName>
        <ecNumber evidence="2">3.2.2.n1</ecNumber>
    </recommendedName>
</protein>
<dbReference type="EMBL" id="CP027569">
    <property type="protein sequence ID" value="AVO28154.1"/>
    <property type="molecule type" value="Genomic_DNA"/>
</dbReference>
<evidence type="ECO:0000313" key="4">
    <source>
        <dbReference type="EMBL" id="AVO28154.1"/>
    </source>
</evidence>
<dbReference type="Pfam" id="PF03641">
    <property type="entry name" value="Lysine_decarbox"/>
    <property type="match status" value="1"/>
</dbReference>
<dbReference type="NCBIfam" id="TIGR00730">
    <property type="entry name" value="Rossman fold protein, TIGR00730 family"/>
    <property type="match status" value="1"/>
</dbReference>
<comment type="similarity">
    <text evidence="1 2">Belongs to the LOG family.</text>
</comment>
<dbReference type="Gene3D" id="3.40.50.450">
    <property type="match status" value="1"/>
</dbReference>
<dbReference type="GO" id="GO:0016799">
    <property type="term" value="F:hydrolase activity, hydrolyzing N-glycosyl compounds"/>
    <property type="evidence" value="ECO:0007669"/>
    <property type="project" value="TreeGrafter"/>
</dbReference>
<dbReference type="EC" id="3.2.2.n1" evidence="2"/>
<dbReference type="InterPro" id="IPR005269">
    <property type="entry name" value="LOG"/>
</dbReference>